<dbReference type="SUPFAM" id="SSF52833">
    <property type="entry name" value="Thioredoxin-like"/>
    <property type="match status" value="1"/>
</dbReference>
<gene>
    <name evidence="1" type="ORF">UFOPK2754_03158</name>
    <name evidence="2" type="ORF">UFOPK3139_01714</name>
    <name evidence="3" type="ORF">UFOPK3543_01991</name>
</gene>
<reference evidence="3" key="1">
    <citation type="submission" date="2020-05" db="EMBL/GenBank/DDBJ databases">
        <authorList>
            <person name="Chiriac C."/>
            <person name="Salcher M."/>
            <person name="Ghai R."/>
            <person name="Kavagutti S V."/>
        </authorList>
    </citation>
    <scope>NUCLEOTIDE SEQUENCE</scope>
</reference>
<accession>A0A6J7HJ82</accession>
<evidence type="ECO:0000313" key="2">
    <source>
        <dbReference type="EMBL" id="CAB4832834.1"/>
    </source>
</evidence>
<dbReference type="EMBL" id="CAEZYR010000192">
    <property type="protein sequence ID" value="CAB4772279.1"/>
    <property type="molecule type" value="Genomic_DNA"/>
</dbReference>
<evidence type="ECO:0000313" key="3">
    <source>
        <dbReference type="EMBL" id="CAB4919418.1"/>
    </source>
</evidence>
<sequence length="147" mass="16011">MVRYLAVAVVVAIAFLVGWFAQRRRPDAPVRTGWTVPEQLDRNDFARPDAPFLVAVFTSATCTTCADIMAKVAVLESDSVAVHEAEYRRDRVLHDRYGIDAVPAVLIADADGVVRRNFLGPTTVAHLWAAVAEVRDPGSAPPACDHT</sequence>
<dbReference type="AlphaFoldDB" id="A0A6J7HJ82"/>
<dbReference type="InterPro" id="IPR036249">
    <property type="entry name" value="Thioredoxin-like_sf"/>
</dbReference>
<proteinExistence type="predicted"/>
<dbReference type="EMBL" id="CAFBMH010000083">
    <property type="protein sequence ID" value="CAB4919418.1"/>
    <property type="molecule type" value="Genomic_DNA"/>
</dbReference>
<dbReference type="EMBL" id="CAFABA010000070">
    <property type="protein sequence ID" value="CAB4832834.1"/>
    <property type="molecule type" value="Genomic_DNA"/>
</dbReference>
<name>A0A6J7HJ82_9ZZZZ</name>
<dbReference type="Gene3D" id="3.40.30.10">
    <property type="entry name" value="Glutaredoxin"/>
    <property type="match status" value="1"/>
</dbReference>
<evidence type="ECO:0000313" key="1">
    <source>
        <dbReference type="EMBL" id="CAB4772279.1"/>
    </source>
</evidence>
<protein>
    <submittedName>
        <fullName evidence="3">Unannotated protein</fullName>
    </submittedName>
</protein>
<organism evidence="3">
    <name type="scientific">freshwater metagenome</name>
    <dbReference type="NCBI Taxonomy" id="449393"/>
    <lineage>
        <taxon>unclassified sequences</taxon>
        <taxon>metagenomes</taxon>
        <taxon>ecological metagenomes</taxon>
    </lineage>
</organism>